<feature type="region of interest" description="Disordered" evidence="1">
    <location>
        <begin position="60"/>
        <end position="86"/>
    </location>
</feature>
<evidence type="ECO:0000313" key="2">
    <source>
        <dbReference type="EMBL" id="CAA9328346.1"/>
    </source>
</evidence>
<dbReference type="AlphaFoldDB" id="A0A6J4LCC3"/>
<organism evidence="2">
    <name type="scientific">uncultured Gemmatimonadaceae bacterium</name>
    <dbReference type="NCBI Taxonomy" id="246130"/>
    <lineage>
        <taxon>Bacteria</taxon>
        <taxon>Pseudomonadati</taxon>
        <taxon>Gemmatimonadota</taxon>
        <taxon>Gemmatimonadia</taxon>
        <taxon>Gemmatimonadales</taxon>
        <taxon>Gemmatimonadaceae</taxon>
        <taxon>environmental samples</taxon>
    </lineage>
</organism>
<accession>A0A6J4LCC3</accession>
<gene>
    <name evidence="2" type="ORF">AVDCRST_MAG40-1797</name>
</gene>
<reference evidence="2" key="1">
    <citation type="submission" date="2020-02" db="EMBL/GenBank/DDBJ databases">
        <authorList>
            <person name="Meier V. D."/>
        </authorList>
    </citation>
    <scope>NUCLEOTIDE SEQUENCE</scope>
    <source>
        <strain evidence="2">AVDCRST_MAG40</strain>
    </source>
</reference>
<sequence>VEPRHRVPAHVPALAAHPLVAPRAEGQVARAGEQHHAGGEVVARVVEGVDQLRHRLGAEGVAHLRPVDRDPGDPLAGDPLVQDVRV</sequence>
<evidence type="ECO:0000256" key="1">
    <source>
        <dbReference type="SAM" id="MobiDB-lite"/>
    </source>
</evidence>
<protein>
    <submittedName>
        <fullName evidence="2">Uncharacterized protein</fullName>
    </submittedName>
</protein>
<name>A0A6J4LCC3_9BACT</name>
<dbReference type="EMBL" id="CADCTX010000558">
    <property type="protein sequence ID" value="CAA9328346.1"/>
    <property type="molecule type" value="Genomic_DNA"/>
</dbReference>
<proteinExistence type="predicted"/>
<feature type="non-terminal residue" evidence="2">
    <location>
        <position position="86"/>
    </location>
</feature>
<feature type="non-terminal residue" evidence="2">
    <location>
        <position position="1"/>
    </location>
</feature>